<sequence>MEGVHSRFAHLYCAFTFTQKVTDESNSCGNVSESQFDTDITLLPTRQGSDDGWSCCNFHVPDSKLSASYILCRHTVATLRLYVYSQLLLLHGQILLVFSWSQVILTEPFNIIRKQ</sequence>
<evidence type="ECO:0000313" key="1">
    <source>
        <dbReference type="EMBL" id="MPA67204.1"/>
    </source>
</evidence>
<dbReference type="AlphaFoldDB" id="A0A5B7BFC7"/>
<organism evidence="1">
    <name type="scientific">Davidia involucrata</name>
    <name type="common">Dove tree</name>
    <dbReference type="NCBI Taxonomy" id="16924"/>
    <lineage>
        <taxon>Eukaryota</taxon>
        <taxon>Viridiplantae</taxon>
        <taxon>Streptophyta</taxon>
        <taxon>Embryophyta</taxon>
        <taxon>Tracheophyta</taxon>
        <taxon>Spermatophyta</taxon>
        <taxon>Magnoliopsida</taxon>
        <taxon>eudicotyledons</taxon>
        <taxon>Gunneridae</taxon>
        <taxon>Pentapetalae</taxon>
        <taxon>asterids</taxon>
        <taxon>Cornales</taxon>
        <taxon>Nyssaceae</taxon>
        <taxon>Davidia</taxon>
    </lineage>
</organism>
<proteinExistence type="predicted"/>
<gene>
    <name evidence="1" type="ORF">Din_036645</name>
</gene>
<reference evidence="1" key="1">
    <citation type="submission" date="2019-08" db="EMBL/GenBank/DDBJ databases">
        <title>Reference gene set and small RNA set construction with multiple tissues from Davidia involucrata Baill.</title>
        <authorList>
            <person name="Yang H."/>
            <person name="Zhou C."/>
            <person name="Li G."/>
            <person name="Wang J."/>
            <person name="Gao P."/>
            <person name="Wang M."/>
            <person name="Wang R."/>
            <person name="Zhao Y."/>
        </authorList>
    </citation>
    <scope>NUCLEOTIDE SEQUENCE</scope>
    <source>
        <tissue evidence="1">Mixed with DoveR01_LX</tissue>
    </source>
</reference>
<dbReference type="EMBL" id="GHES01036645">
    <property type="protein sequence ID" value="MPA67204.1"/>
    <property type="molecule type" value="Transcribed_RNA"/>
</dbReference>
<protein>
    <submittedName>
        <fullName evidence="1">Uncharacterized protein</fullName>
    </submittedName>
</protein>
<name>A0A5B7BFC7_DAVIN</name>
<accession>A0A5B7BFC7</accession>